<dbReference type="EMBL" id="WNLA01000043">
    <property type="protein sequence ID" value="MTW06221.1"/>
    <property type="molecule type" value="Genomic_DNA"/>
</dbReference>
<dbReference type="NCBIfam" id="TIGR01733">
    <property type="entry name" value="AA-adenyl-dom"/>
    <property type="match status" value="3"/>
</dbReference>
<sequence length="4082" mass="441385">LAGAVWRATAPAGAAAGYAGHTGKLIAVLCEKGYHQALATLAVMQAAHAYLPLHVDWPAGRLLDVLAEGAAECVLISRQCAADAALVAALSAHHRLLVIEDLLDAAVARAEKEAAPALPVTGPDDIAYVIFTSGSTGKPKGVTISHRGALNTIIAVNRHYEVGAADRVLALSELSFDLSVYDIFGLLMAGGAVVFPDQRHTKDAANWLDLVERHHITLWNTVPQLAGLLAAEYQLRAGVGASLRLFLLSGDKIPLALPAQLREACPQAVTVSLGGATEGSIWSIWCQIDSVPAEWRAIPYGYAMPNQLMLVLDEDGHACAPGVAGEIHIGGMGVALNYWGDPDKTAASFIHHPQWGRLYRTGDLGALNPGQYIEFIGRKDRQVKIRGYRVELGEIEAQLAACAGVKDCAVTDLLSLRARQGQAEQGGRQLLLAYYVAGEPGDAVAEAALEVQLQARLRAALPDYMVPDRYIAVARMPLTANGKVDYSALPLPAQPEPGRDVAAPATALEHSVAAVWAEVLGLRGASRAVSVDDDFVHLGGDSIDAIRLASRLRQGLACHVSVADIFSARTIRALCRVIAARAGEQATAVRTESGALTGESRLLPVQQWFFQQRFEQPAQWSQAFVIHTPVLDTDRLQACIGQLFAHHDAFRLRFDTDGAGAVRQRYGQDAVPPLHIHRDGAASGHARRLRQAQQQFDLAAGPLCSIDYIDGYPDGSARICLLVHHLLIDTVSWRILAEDLEQLYHGASLPPKGSSYRQWSEAVHAYAAAHAGQAAYWQAQLAASQDPFAALDLPRGDIGRAEFSLTVAETAHLLHQANEVHHTEINDLLLAALAGALAARFGNHANTIMLEGHGREEIDAAIDISRTMGWFTSLYPVALRAGASVGETIVNVKEMLRAVPDKGVGFGALLGYGHAVLPAICFNYLGQLDRQDGGAAAGGQWYLGDESIVLLSGERNRDGYRLVVTGAVQQGQMRFSIDSDAGAALAGEVAATLQQCLSELVRYTSEQTRGYLSPHDVGQLLTQAQLDELQAGAEVEQVFLANSLQQGFIYHALSQGETDTAYHVQTIWEYGSEIDEDKLRQAWETAQRMYGALRMRFSWQDKLLQIIDRSAALEWESLDLGALEPAVQQARLAELLAQDRQRRFALDRAGLFRLCFVRLGEGKSALLFSCHHVILDGWSSVVLINKAHEIYLALLQGRQGAWPEQRGYQLAQRHVQDTSGAHAGYWNAVLQDAPVQNRLSALIKPGLQDSVDLKTYKFVSEPAILQHYYRGAQLAALRALCLQQGVTVNALFEFLCHQILHLYSYEPLTITGATVSGRDLPIDGIEDAVGMLINTLPLVTRHADIAELEAGAALRQLQQQITSINDKSATYLASLQKEGRRIFDLLFVHNNFTTLSAGPQFDALRIGNLRTVEKLDYPLAMIVEEGEETIEVAIRYAGELFDQSLVAGFFELMDRMLAQMISQPATLVRNLAGHQDSAAVAPAGLPAAPPPASIVSHFERCAASHPERTALQYGAQAFSYGQLNARANGLAAYLRGRYAPAPEALIPVCFADPVLDIVAMLAVLKLGAAYVPVATGVSAAQAAFTIADTSAPFVLTEARFAGSFTAHFAQPGAVVALDGLDLPDGADHPASAPAPSALCCVMYTSGSTGQPKGVMIEHAGVVSLVRGAGYIDITADDVFVHLADRRFDASLFEVWGALLNGAKLVLVGDPLALLGDVAGMASLIEREAVTTLWLTKSLFDELYRQSDQLFKPLTWLLVGGEALNRVLVEKLLASDTRPRHLLNGYGPTENTTFSTVCELTLDKLRQSRAVPIGQPLRQRQALVLGRALQALPAGAIGELYVGGAGLARGYLNQPALSAAAFIEDRQRGMRLYRTGDLAQLTAGGELVFMGRADSQVKLRGYRIELEELELAIAAFPAVAQAAAAIKTGANGHKQLVGYYVARAGAAVDMDKLREHLSQSCPDFMQPSMLVALDAMPLTASGKINRDQLPDPATAAARQAAPDASAPQAAPATALQTELQGGIRRIWAAILGLPENQLGADADFFALGGDSILCLQMVGALNKQYRKNLSVRLVFKHKTIAALADYLEHAAPEGYVKMRKIWSDVLGIPATSIGYQDDFFAIGGDSILCLQMVNRISKEMQHKVAARIVFKHKTIAALHAWIEQAAGARTVPEPAPAAPAASAATLVALHPIQQWFFALEAPQPQHWNQSFLIHTPALDLERLRPALAALVAAHGVFALRYRHGPNGAEQFHAGQAAALPLAVIDVSSLSEAALQQQLTALQSGFHLEQGPLASAAYLHGYADGSARIFMAFHHLIMDAVSWRILMGDLETLYAGETLPPASASYAGWTAALQGYAGRNQSERAYWQSVLADYDAAPYRALATAKTGRNSFRLDAALTSALLHKSNHAFNTAINDLLVAALALALRDLTARDVHHIIIEGHGREHIDDAVDVSRTVGWFTTLCPLRLGAGATLPDTIKDAKETLRAVPLKGLGYGALFGYQRAAMPVVSFNYLGQFNEGGADGWYLADEASGQNFHSDNVNGNLVDINCYVKAGQLAVDIDSQLTPQLALRFAAALETRIAEVVDCCQARRRTEYSASDFLAIGSAADLDQLPAIDSGDPHDWFEMTEIQKAYLLGRLASFEIGNVANHIYYEFAFDEIDHARLQRALDTLIAREPVLRTEFSFQRMQQRIVPLEQFGGHRIAHNDHAGSLADDGALEAVRQRLSHVVYDPERAPLFTFETSRFSDRACLHISMDLILLDAESRRRLLGQLDQLYRMPAQALAQAPAVTSFKHYQAAYQALRLSPWYQRDRAYWQERVQEMPLRPELPLRVAPGAIERPVFADHTLYVEPVTWRKFKEQAARYGVSPSAALLSLYGEVIGFHAGSAEFIMTMTVFNRYPMFDDVEQIMGDFTSTNLFHFKSFGKDALQTIERSHQLMWDNIAHGLYTGLEVQRDLVKLHDLDMHKATSPIVFTGVLGNKNGAHESSAFLNDSERRGQRLWMGQTSQAWIDLQAIETGDQFMSKWLYVEQLFGREQIARMNMAYCKLIAYLAEHDWHDCSAAMPRIAPRQQELIAQLNHRPQDVPQQPLFALIAASDATAVIDGDGTRTSYRELLAQSGDLARYLWLQAQGPSSAAPVHTGKLAAILCEKGAGQVIAALAAMQAGHGYLPLNVDWPAARLKAVLAEGQVAHLLVSRAQAADAGLMADLGAQYQIIVIEEVLAAMRSGSPDATAVRALALPQVQAGDIAYVIFTSGSTGTPKGVTISHYGALNTILAVNRHFGVAPSDKVLALSELSFDLSVYDIFGLLIAGGTVVFPEQSRTKDVAGWLELVERHQVTLWNTVPQLAGLLAEEYRQQRRCNASLRAFLLSGDRIPLSLPGQLRERFGQASVTSLGGATEGSIWSIWHPASDVDPAWNSIPYGTAMPNQSMLVLNPHGEPCPIGVTGEIHIGGAGVALNYWGDAAKTAASFIEHAQEGRLYKTGDLGRWLPDGSIEFIGRKDSQVKIRGYRVELGDIEACLRQLDVVDEAVLSIAMEAAGHGQLTAYVKPAQRLRVADSQLDFKLAQHGDRVLDQAGLARVPLLPPFQSDSEWGQSAQQTRKSYRVFEGVPLQRAQLTAALAVPACAAGPARIGLDAVSASLHGLLALPGSTAALPKYRYPSAGTLYSVQLYLAVGADVPGLPAGHYYVDRRRHQLVRLGDAAPGDSGAPLELLLVGTPAAIEPVYGQGSSFLSLLECGYIEGVLACTAATGALRWERAEAGAAPAVLGLAEGQNVLGRLRPCNAAFAAESAAVNPAATAAPCHLYVRAGQVQDLAPGWYSLDGQGLTAQPWPHLPDPQALDDNAMVWNSAALALFFISAGKEAAATEYVDAGVAAQRLMEQLLAADAGTCAMGEVHPEQRAALDAIFGGRVVLHHVVAGPVSTEQKQASGGSSVDRASGFVRYIEQQLQARLPHYMVPERFVLLDQFPLSANGKVDHAALQAHGAAGSASRKPRQLPATPVEVALARLWSEMLGIEQHTISVEDHFFRLGGNSLLAMQFISRVGREFDYTLKLDELYQYSDLKSLSIRLEAANADSVNRFSGEL</sequence>
<evidence type="ECO:0000256" key="2">
    <source>
        <dbReference type="ARBA" id="ARBA00004924"/>
    </source>
</evidence>
<evidence type="ECO:0000256" key="4">
    <source>
        <dbReference type="ARBA" id="ARBA00022553"/>
    </source>
</evidence>
<dbReference type="InterPro" id="IPR025110">
    <property type="entry name" value="AMP-bd_C"/>
</dbReference>
<dbReference type="FunFam" id="3.30.300.30:FF:000015">
    <property type="entry name" value="Nonribosomal peptide synthase SidD"/>
    <property type="match status" value="1"/>
</dbReference>
<feature type="domain" description="Carrier" evidence="7">
    <location>
        <begin position="2088"/>
        <end position="2165"/>
    </location>
</feature>
<dbReference type="InterPro" id="IPR045851">
    <property type="entry name" value="AMP-bd_C_sf"/>
</dbReference>
<dbReference type="InterPro" id="IPR020806">
    <property type="entry name" value="PKS_PP-bd"/>
</dbReference>
<dbReference type="Gene3D" id="3.40.50.980">
    <property type="match status" value="2"/>
</dbReference>
<evidence type="ECO:0000256" key="6">
    <source>
        <dbReference type="SAM" id="MobiDB-lite"/>
    </source>
</evidence>
<dbReference type="Gene3D" id="1.10.1200.10">
    <property type="entry name" value="ACP-like"/>
    <property type="match status" value="4"/>
</dbReference>
<dbReference type="InterPro" id="IPR036736">
    <property type="entry name" value="ACP-like_sf"/>
</dbReference>
<dbReference type="SMART" id="SM01294">
    <property type="entry name" value="PKS_PP_betabranch"/>
    <property type="match status" value="1"/>
</dbReference>
<keyword evidence="9" id="KW-1185">Reference proteome</keyword>
<evidence type="ECO:0000256" key="5">
    <source>
        <dbReference type="ARBA" id="ARBA00022598"/>
    </source>
</evidence>
<dbReference type="Pfam" id="PF00550">
    <property type="entry name" value="PP-binding"/>
    <property type="match status" value="4"/>
</dbReference>
<dbReference type="InterPro" id="IPR006162">
    <property type="entry name" value="Ppantetheine_attach_site"/>
</dbReference>
<dbReference type="GO" id="GO:0016491">
    <property type="term" value="F:oxidoreductase activity"/>
    <property type="evidence" value="ECO:0007669"/>
    <property type="project" value="InterPro"/>
</dbReference>
<dbReference type="InterPro" id="IPR000873">
    <property type="entry name" value="AMP-dep_synth/lig_dom"/>
</dbReference>
<dbReference type="OrthoDB" id="6297021at2"/>
<evidence type="ECO:0000313" key="9">
    <source>
        <dbReference type="Proteomes" id="UP000484015"/>
    </source>
</evidence>
<reference evidence="8 9" key="1">
    <citation type="submission" date="2019-11" db="EMBL/GenBank/DDBJ databases">
        <title>Type strains purchased from KCTC, JCM and DSMZ.</title>
        <authorList>
            <person name="Lu H."/>
        </authorList>
    </citation>
    <scope>NUCLEOTIDE SEQUENCE [LARGE SCALE GENOMIC DNA]</scope>
    <source>
        <strain evidence="8 9">KCTC 42409</strain>
    </source>
</reference>
<gene>
    <name evidence="8" type="ORF">GM668_29515</name>
</gene>
<keyword evidence="4" id="KW-0597">Phosphoprotein</keyword>
<keyword evidence="5" id="KW-0436">Ligase</keyword>
<dbReference type="Gene3D" id="2.30.38.10">
    <property type="entry name" value="Luciferase, Domain 3"/>
    <property type="match status" value="1"/>
</dbReference>
<dbReference type="Gene3D" id="3.40.109.10">
    <property type="entry name" value="NADH Oxidase"/>
    <property type="match status" value="1"/>
</dbReference>
<dbReference type="Gene3D" id="3.30.300.30">
    <property type="match status" value="4"/>
</dbReference>
<dbReference type="PROSITE" id="PS50075">
    <property type="entry name" value="CARRIER"/>
    <property type="match status" value="4"/>
</dbReference>
<dbReference type="Pfam" id="PF13193">
    <property type="entry name" value="AMP-binding_C"/>
    <property type="match status" value="2"/>
</dbReference>
<feature type="compositionally biased region" description="Low complexity" evidence="6">
    <location>
        <begin position="1989"/>
        <end position="2010"/>
    </location>
</feature>
<dbReference type="SUPFAM" id="SSF56801">
    <property type="entry name" value="Acetyl-CoA synthetase-like"/>
    <property type="match status" value="3"/>
</dbReference>
<dbReference type="SUPFAM" id="SSF52777">
    <property type="entry name" value="CoA-dependent acyltransferases"/>
    <property type="match status" value="8"/>
</dbReference>
<dbReference type="InterPro" id="IPR001242">
    <property type="entry name" value="Condensation_dom"/>
</dbReference>
<dbReference type="InterPro" id="IPR000415">
    <property type="entry name" value="Nitroreductase-like"/>
</dbReference>
<comment type="cofactor">
    <cofactor evidence="1">
        <name>pantetheine 4'-phosphate</name>
        <dbReference type="ChEBI" id="CHEBI:47942"/>
    </cofactor>
</comment>
<dbReference type="SUPFAM" id="SSF47336">
    <property type="entry name" value="ACP-like"/>
    <property type="match status" value="4"/>
</dbReference>
<evidence type="ECO:0000256" key="3">
    <source>
        <dbReference type="ARBA" id="ARBA00022450"/>
    </source>
</evidence>
<dbReference type="GO" id="GO:0043041">
    <property type="term" value="P:amino acid activation for nonribosomal peptide biosynthetic process"/>
    <property type="evidence" value="ECO:0007669"/>
    <property type="project" value="TreeGrafter"/>
</dbReference>
<protein>
    <submittedName>
        <fullName evidence="8">Amino acid adenylation domain-containing protein</fullName>
    </submittedName>
</protein>
<dbReference type="InterPro" id="IPR009081">
    <property type="entry name" value="PP-bd_ACP"/>
</dbReference>
<dbReference type="InterPro" id="IPR020845">
    <property type="entry name" value="AMP-binding_CS"/>
</dbReference>
<comment type="caution">
    <text evidence="8">The sequence shown here is derived from an EMBL/GenBank/DDBJ whole genome shotgun (WGS) entry which is preliminary data.</text>
</comment>
<dbReference type="PANTHER" id="PTHR45527:SF10">
    <property type="entry name" value="PYOCHELIN SYNTHASE PCHF"/>
    <property type="match status" value="1"/>
</dbReference>
<dbReference type="Proteomes" id="UP000484015">
    <property type="component" value="Unassembled WGS sequence"/>
</dbReference>
<name>A0A6L6QAL0_9BURK</name>
<dbReference type="SMART" id="SM00823">
    <property type="entry name" value="PKS_PP"/>
    <property type="match status" value="4"/>
</dbReference>
<proteinExistence type="predicted"/>
<accession>A0A6L6QAL0</accession>
<organism evidence="8 9">
    <name type="scientific">Pseudoduganella ginsengisoli</name>
    <dbReference type="NCBI Taxonomy" id="1462440"/>
    <lineage>
        <taxon>Bacteria</taxon>
        <taxon>Pseudomonadati</taxon>
        <taxon>Pseudomonadota</taxon>
        <taxon>Betaproteobacteria</taxon>
        <taxon>Burkholderiales</taxon>
        <taxon>Oxalobacteraceae</taxon>
        <taxon>Telluria group</taxon>
        <taxon>Pseudoduganella</taxon>
    </lineage>
</organism>
<feature type="domain" description="Carrier" evidence="7">
    <location>
        <begin position="2013"/>
        <end position="2090"/>
    </location>
</feature>
<dbReference type="InterPro" id="IPR023213">
    <property type="entry name" value="CAT-like_dom_sf"/>
</dbReference>
<keyword evidence="3" id="KW-0596">Phosphopantetheine</keyword>
<dbReference type="Gene3D" id="3.30.559.10">
    <property type="entry name" value="Chloramphenicol acetyltransferase-like domain"/>
    <property type="match status" value="4"/>
</dbReference>
<dbReference type="GO" id="GO:0044550">
    <property type="term" value="P:secondary metabolite biosynthetic process"/>
    <property type="evidence" value="ECO:0007669"/>
    <property type="project" value="TreeGrafter"/>
</dbReference>
<feature type="domain" description="Carrier" evidence="7">
    <location>
        <begin position="503"/>
        <end position="582"/>
    </location>
</feature>
<dbReference type="Gene3D" id="3.30.559.30">
    <property type="entry name" value="Nonribosomal peptide synthetase, condensation domain"/>
    <property type="match status" value="4"/>
</dbReference>
<dbReference type="PANTHER" id="PTHR45527">
    <property type="entry name" value="NONRIBOSOMAL PEPTIDE SYNTHETASE"/>
    <property type="match status" value="1"/>
</dbReference>
<dbReference type="NCBIfam" id="NF003417">
    <property type="entry name" value="PRK04813.1"/>
    <property type="match status" value="4"/>
</dbReference>
<evidence type="ECO:0000256" key="1">
    <source>
        <dbReference type="ARBA" id="ARBA00001957"/>
    </source>
</evidence>
<dbReference type="PROSITE" id="PS00012">
    <property type="entry name" value="PHOSPHOPANTETHEINE"/>
    <property type="match status" value="3"/>
</dbReference>
<feature type="non-terminal residue" evidence="8">
    <location>
        <position position="1"/>
    </location>
</feature>
<dbReference type="PROSITE" id="PS00455">
    <property type="entry name" value="AMP_BINDING"/>
    <property type="match status" value="3"/>
</dbReference>
<dbReference type="InterPro" id="IPR042099">
    <property type="entry name" value="ANL_N_sf"/>
</dbReference>
<evidence type="ECO:0000313" key="8">
    <source>
        <dbReference type="EMBL" id="MTW06221.1"/>
    </source>
</evidence>
<dbReference type="Gene3D" id="3.40.50.12780">
    <property type="entry name" value="N-terminal domain of ligase-like"/>
    <property type="match status" value="2"/>
</dbReference>
<dbReference type="GO" id="GO:0005737">
    <property type="term" value="C:cytoplasm"/>
    <property type="evidence" value="ECO:0007669"/>
    <property type="project" value="TreeGrafter"/>
</dbReference>
<feature type="domain" description="Carrier" evidence="7">
    <location>
        <begin position="3994"/>
        <end position="4071"/>
    </location>
</feature>
<dbReference type="GO" id="GO:0031177">
    <property type="term" value="F:phosphopantetheine binding"/>
    <property type="evidence" value="ECO:0007669"/>
    <property type="project" value="InterPro"/>
</dbReference>
<feature type="region of interest" description="Disordered" evidence="6">
    <location>
        <begin position="1986"/>
        <end position="2010"/>
    </location>
</feature>
<evidence type="ECO:0000259" key="7">
    <source>
        <dbReference type="PROSITE" id="PS50075"/>
    </source>
</evidence>
<dbReference type="Pfam" id="PF00668">
    <property type="entry name" value="Condensation"/>
    <property type="match status" value="4"/>
</dbReference>
<comment type="pathway">
    <text evidence="2">Siderophore biosynthesis.</text>
</comment>
<dbReference type="InterPro" id="IPR010071">
    <property type="entry name" value="AA_adenyl_dom"/>
</dbReference>
<dbReference type="Pfam" id="PF00501">
    <property type="entry name" value="AMP-binding"/>
    <property type="match status" value="3"/>
</dbReference>